<keyword evidence="11 14" id="KW-0472">Membrane</keyword>
<keyword evidence="7" id="KW-0701">S-layer</keyword>
<proteinExistence type="inferred from homology"/>
<keyword evidence="18" id="KW-1185">Reference proteome</keyword>
<comment type="similarity">
    <text evidence="3">Belongs to the halobacterial S-layer protein family.</text>
</comment>
<evidence type="ECO:0000256" key="6">
    <source>
        <dbReference type="ARBA" id="ARBA00022525"/>
    </source>
</evidence>
<evidence type="ECO:0000259" key="15">
    <source>
        <dbReference type="Pfam" id="PF18204"/>
    </source>
</evidence>
<evidence type="ECO:0000256" key="4">
    <source>
        <dbReference type="ARBA" id="ARBA00022475"/>
    </source>
</evidence>
<organism evidence="17 18">
    <name type="scientific">Halobellus rubicundus</name>
    <dbReference type="NCBI Taxonomy" id="2996466"/>
    <lineage>
        <taxon>Archaea</taxon>
        <taxon>Methanobacteriati</taxon>
        <taxon>Methanobacteriota</taxon>
        <taxon>Stenosarchaea group</taxon>
        <taxon>Halobacteria</taxon>
        <taxon>Halobacteriales</taxon>
        <taxon>Haloferacaceae</taxon>
        <taxon>Halobellus</taxon>
    </lineage>
</organism>
<feature type="region of interest" description="Disordered" evidence="13">
    <location>
        <begin position="739"/>
        <end position="786"/>
    </location>
</feature>
<dbReference type="GO" id="GO:0030115">
    <property type="term" value="C:S-layer"/>
    <property type="evidence" value="ECO:0007669"/>
    <property type="project" value="UniProtKB-SubCell"/>
</dbReference>
<dbReference type="GO" id="GO:0005886">
    <property type="term" value="C:plasma membrane"/>
    <property type="evidence" value="ECO:0007669"/>
    <property type="project" value="UniProtKB-SubCell"/>
</dbReference>
<evidence type="ECO:0000256" key="14">
    <source>
        <dbReference type="SAM" id="Phobius"/>
    </source>
</evidence>
<protein>
    <submittedName>
        <fullName evidence="17">BGTF surface domain-containing protein</fullName>
    </submittedName>
</protein>
<dbReference type="NCBIfam" id="TIGR04126">
    <property type="entry name" value="PGF_CTERM"/>
    <property type="match status" value="1"/>
</dbReference>
<dbReference type="Pfam" id="PF25162">
    <property type="entry name" value="DUF7827"/>
    <property type="match status" value="1"/>
</dbReference>
<evidence type="ECO:0000256" key="2">
    <source>
        <dbReference type="ARBA" id="ARBA00004237"/>
    </source>
</evidence>
<comment type="subcellular location">
    <subcellularLocation>
        <location evidence="1">Cell membrane</location>
    </subcellularLocation>
    <subcellularLocation>
        <location evidence="2">Secreted</location>
        <location evidence="2">Cell wall</location>
        <location evidence="2">S-layer</location>
    </subcellularLocation>
</comment>
<reference evidence="17 18" key="1">
    <citation type="submission" date="2024-08" db="EMBL/GenBank/DDBJ databases">
        <title>Halobellus sp. MBLA0158 whole genome sequence.</title>
        <authorList>
            <person name="Hwang C.Y."/>
            <person name="Cho E.-S."/>
            <person name="Seo M.-J."/>
        </authorList>
    </citation>
    <scope>NUCLEOTIDE SEQUENCE [LARGE SCALE GENOMIC DNA]</scope>
    <source>
        <strain evidence="17 18">MBLA0158</strain>
    </source>
</reference>
<comment type="caution">
    <text evidence="17">The sequence shown here is derived from an EMBL/GenBank/DDBJ whole genome shotgun (WGS) entry which is preliminary data.</text>
</comment>
<feature type="domain" description="PGF-CTERM archaeal protein-sorting signal" evidence="15">
    <location>
        <begin position="786"/>
        <end position="808"/>
    </location>
</feature>
<evidence type="ECO:0000256" key="7">
    <source>
        <dbReference type="ARBA" id="ARBA00022601"/>
    </source>
</evidence>
<dbReference type="RefSeq" id="WP_372391105.1">
    <property type="nucleotide sequence ID" value="NZ_JBGNYA010000001.1"/>
</dbReference>
<evidence type="ECO:0000256" key="3">
    <source>
        <dbReference type="ARBA" id="ARBA00009327"/>
    </source>
</evidence>
<evidence type="ECO:0000256" key="10">
    <source>
        <dbReference type="ARBA" id="ARBA00022989"/>
    </source>
</evidence>
<evidence type="ECO:0000313" key="17">
    <source>
        <dbReference type="EMBL" id="MFA1612288.1"/>
    </source>
</evidence>
<keyword evidence="5" id="KW-0134">Cell wall</keyword>
<keyword evidence="8 14" id="KW-0812">Transmembrane</keyword>
<dbReference type="InterPro" id="IPR026371">
    <property type="entry name" value="PGF_CTERM"/>
</dbReference>
<keyword evidence="12" id="KW-0325">Glycoprotein</keyword>
<feature type="transmembrane region" description="Helical" evidence="14">
    <location>
        <begin position="788"/>
        <end position="806"/>
    </location>
</feature>
<evidence type="ECO:0000256" key="8">
    <source>
        <dbReference type="ARBA" id="ARBA00022692"/>
    </source>
</evidence>
<evidence type="ECO:0000256" key="12">
    <source>
        <dbReference type="ARBA" id="ARBA00023180"/>
    </source>
</evidence>
<dbReference type="AlphaFoldDB" id="A0ABD5MH58"/>
<feature type="region of interest" description="Disordered" evidence="13">
    <location>
        <begin position="397"/>
        <end position="421"/>
    </location>
</feature>
<dbReference type="InterPro" id="IPR026452">
    <property type="entry name" value="Surf_glycop_sig_pep"/>
</dbReference>
<evidence type="ECO:0000259" key="16">
    <source>
        <dbReference type="Pfam" id="PF25162"/>
    </source>
</evidence>
<dbReference type="Proteomes" id="UP001570511">
    <property type="component" value="Unassembled WGS sequence"/>
</dbReference>
<evidence type="ECO:0000256" key="11">
    <source>
        <dbReference type="ARBA" id="ARBA00023136"/>
    </source>
</evidence>
<feature type="compositionally biased region" description="Low complexity" evidence="13">
    <location>
        <begin position="411"/>
        <end position="421"/>
    </location>
</feature>
<evidence type="ECO:0000256" key="5">
    <source>
        <dbReference type="ARBA" id="ARBA00022512"/>
    </source>
</evidence>
<dbReference type="InterPro" id="IPR057149">
    <property type="entry name" value="DUF7827"/>
</dbReference>
<evidence type="ECO:0000256" key="1">
    <source>
        <dbReference type="ARBA" id="ARBA00004236"/>
    </source>
</evidence>
<keyword evidence="4" id="KW-1003">Cell membrane</keyword>
<dbReference type="EMBL" id="JBGNYA010000001">
    <property type="protein sequence ID" value="MFA1612288.1"/>
    <property type="molecule type" value="Genomic_DNA"/>
</dbReference>
<gene>
    <name evidence="17" type="ORF">OS889_14935</name>
</gene>
<evidence type="ECO:0000256" key="9">
    <source>
        <dbReference type="ARBA" id="ARBA00022729"/>
    </source>
</evidence>
<sequence length="810" mass="84841">MTGTNNKFRAVVLAALMVFSVFAGTVAFTGSAAADQASQDYVGGAVHYENVSGSEVIEVPFDGPIDSDSIDANNFTVLDDGDNVSSQINYALSASSHDGSGNVQLILNGNSLINSNDLEVDLSSTVANSAGEKSVAFASQTVDIGSGTVGEPSSNVTAYQGATVAFEDTSADNNSAVSGFSIEDNEDDFNYFQSFSAGENSTVFFFNTGDRELGEYELNSSGNYLTIRDLGLSVSIDDTNVSIGDDIEGTVNARASNQNIEVELVDDGGDGDVVDDIGTTTSGQGEYDFAFPTSSLDAGDYTVQVTDNSSGVEVESSTITLSETDEDAEFVDNTITQHRGDIVEMTVEMEGNDYATITVGEVDGSEGVVANATVEDENGDGQVTVYLNTYDLEAGTGSSQPFAVDDDSDDSVTSQDVSTPTQDLIDAGEYDVEVAAGQSPAADTSGGADGVATLVLEERGTESLRMWTGSSEELSPSDLEDVNEALANNEITQSSEVAVGDWAVHQLEASGFEGLLDARQNEEVTTRFLNETDNPIRLTIEEASPGANQEAQNLSLSDVNTTVIADGANDTYFILVDTGDVDLADSDGTNKNALPADDDTALETNFTVVKDDAGFDFTPDGEFDDDENEETFLTWNANEPEVTIDTPYNVSASSGQTVSGTTNIAPGTELNLRVRSQDGVSPSFLKTASPVIQPDGSWSAEFDFSGQNVGDEYDIVVNSNILASAEEESGTVVEAVMTDTDTATPEPDTDTATPEPDTDTATPEPDTDTATPEPDTDTPTSTPTSTPGFGVVVALTALIAAALLAVRREN</sequence>
<dbReference type="NCBIfam" id="NF045517">
    <property type="entry name" value="halo_surf_dom"/>
    <property type="match status" value="1"/>
</dbReference>
<feature type="domain" description="DUF7827" evidence="16">
    <location>
        <begin position="324"/>
        <end position="437"/>
    </location>
</feature>
<accession>A0ABD5MH58</accession>
<evidence type="ECO:0000256" key="13">
    <source>
        <dbReference type="SAM" id="MobiDB-lite"/>
    </source>
</evidence>
<evidence type="ECO:0000313" key="18">
    <source>
        <dbReference type="Proteomes" id="UP001570511"/>
    </source>
</evidence>
<keyword evidence="10 14" id="KW-1133">Transmembrane helix</keyword>
<keyword evidence="6" id="KW-0964">Secreted</keyword>
<name>A0ABD5MH58_9EURY</name>
<dbReference type="Pfam" id="PF18204">
    <property type="entry name" value="PGF-CTERM"/>
    <property type="match status" value="1"/>
</dbReference>
<keyword evidence="9" id="KW-0732">Signal</keyword>
<dbReference type="NCBIfam" id="TIGR04207">
    <property type="entry name" value="halo_sig_pep"/>
    <property type="match status" value="1"/>
</dbReference>